<accession>A0A3G9INF1</accession>
<keyword evidence="1" id="KW-0812">Transmembrane</keyword>
<keyword evidence="1" id="KW-1133">Transmembrane helix</keyword>
<feature type="transmembrane region" description="Helical" evidence="1">
    <location>
        <begin position="21"/>
        <end position="42"/>
    </location>
</feature>
<evidence type="ECO:0008006" key="4">
    <source>
        <dbReference type="Google" id="ProtNLM"/>
    </source>
</evidence>
<evidence type="ECO:0000313" key="3">
    <source>
        <dbReference type="Proteomes" id="UP000271573"/>
    </source>
</evidence>
<reference evidence="2 3" key="1">
    <citation type="submission" date="2018-11" db="EMBL/GenBank/DDBJ databases">
        <title>Complete genome sequence of Nocardioides baekrokdamisoli strain KCTC 39748.</title>
        <authorList>
            <person name="Kang S.W."/>
            <person name="Lee K.C."/>
            <person name="Kim K.K."/>
            <person name="Kim J.S."/>
            <person name="Kim D.S."/>
            <person name="Ko S.H."/>
            <person name="Yang S.H."/>
            <person name="Shin Y.K."/>
            <person name="Lee J.S."/>
        </authorList>
    </citation>
    <scope>NUCLEOTIDE SEQUENCE [LARGE SCALE GENOMIC DNA]</scope>
    <source>
        <strain evidence="2 3">KCTC 39748</strain>
    </source>
</reference>
<proteinExistence type="predicted"/>
<dbReference type="Pfam" id="PF14325">
    <property type="entry name" value="DUF4383"/>
    <property type="match status" value="1"/>
</dbReference>
<feature type="transmembrane region" description="Helical" evidence="1">
    <location>
        <begin position="90"/>
        <end position="111"/>
    </location>
</feature>
<evidence type="ECO:0000313" key="2">
    <source>
        <dbReference type="EMBL" id="BBH17565.1"/>
    </source>
</evidence>
<keyword evidence="3" id="KW-1185">Reference proteome</keyword>
<gene>
    <name evidence="2" type="ORF">Back2_18520</name>
</gene>
<sequence>MSQMTSQALHRLGSARTAAQWTALLFGLWFTVGNYVAGTVIWPGTITDPNGMYFMHLFGFIPVMVNGWHLYFHLITGLICLLVASSDRRARIGCGAVAAIYLATGIVGLVTRGDIYGLIMADTFGNGVHVVEGTGLALGAVVVRPRPLRALLRVSG</sequence>
<feature type="transmembrane region" description="Helical" evidence="1">
    <location>
        <begin position="54"/>
        <end position="83"/>
    </location>
</feature>
<keyword evidence="1" id="KW-0472">Membrane</keyword>
<protein>
    <recommendedName>
        <fullName evidence="4">DUF4383 domain-containing protein</fullName>
    </recommendedName>
</protein>
<name>A0A3G9INF1_9ACTN</name>
<evidence type="ECO:0000256" key="1">
    <source>
        <dbReference type="SAM" id="Phobius"/>
    </source>
</evidence>
<dbReference type="AlphaFoldDB" id="A0A3G9INF1"/>
<dbReference type="Proteomes" id="UP000271573">
    <property type="component" value="Chromosome"/>
</dbReference>
<organism evidence="2 3">
    <name type="scientific">Nocardioides baekrokdamisoli</name>
    <dbReference type="NCBI Taxonomy" id="1804624"/>
    <lineage>
        <taxon>Bacteria</taxon>
        <taxon>Bacillati</taxon>
        <taxon>Actinomycetota</taxon>
        <taxon>Actinomycetes</taxon>
        <taxon>Propionibacteriales</taxon>
        <taxon>Nocardioidaceae</taxon>
        <taxon>Nocardioides</taxon>
    </lineage>
</organism>
<dbReference type="EMBL" id="AP019307">
    <property type="protein sequence ID" value="BBH17565.1"/>
    <property type="molecule type" value="Genomic_DNA"/>
</dbReference>
<dbReference type="KEGG" id="nbe:Back2_18520"/>
<dbReference type="OrthoDB" id="4763634at2"/>